<reference evidence="9" key="1">
    <citation type="submission" date="2017-02" db="EMBL/GenBank/DDBJ databases">
        <authorList>
            <person name="Regsiter A."/>
            <person name="William W."/>
        </authorList>
    </citation>
    <scope>NUCLEOTIDE SEQUENCE</scope>
    <source>
        <strain evidence="9">BdmA 4</strain>
    </source>
</reference>
<keyword evidence="3" id="KW-1003">Cell membrane</keyword>
<evidence type="ECO:0000256" key="5">
    <source>
        <dbReference type="ARBA" id="ARBA00022989"/>
    </source>
</evidence>
<dbReference type="CDD" id="cd06261">
    <property type="entry name" value="TM_PBP2"/>
    <property type="match status" value="1"/>
</dbReference>
<feature type="domain" description="ABC transmembrane type-1" evidence="8">
    <location>
        <begin position="110"/>
        <end position="327"/>
    </location>
</feature>
<dbReference type="PANTHER" id="PTHR43227:SF8">
    <property type="entry name" value="DIACETYLCHITOBIOSE UPTAKE SYSTEM PERMEASE PROTEIN DASB"/>
    <property type="match status" value="1"/>
</dbReference>
<evidence type="ECO:0000313" key="9">
    <source>
        <dbReference type="EMBL" id="SLM17878.1"/>
    </source>
</evidence>
<keyword evidence="5 7" id="KW-1133">Transmembrane helix</keyword>
<feature type="transmembrane region" description="Helical" evidence="7">
    <location>
        <begin position="57"/>
        <end position="76"/>
    </location>
</feature>
<dbReference type="Pfam" id="PF00528">
    <property type="entry name" value="BPD_transp_1"/>
    <property type="match status" value="1"/>
</dbReference>
<evidence type="ECO:0000256" key="2">
    <source>
        <dbReference type="ARBA" id="ARBA00022448"/>
    </source>
</evidence>
<dbReference type="AlphaFoldDB" id="A0A3P3XNK9"/>
<feature type="transmembrane region" description="Helical" evidence="7">
    <location>
        <begin position="146"/>
        <end position="166"/>
    </location>
</feature>
<protein>
    <submittedName>
        <fullName evidence="9">Alpha-glucoside transport system permease protein AglF</fullName>
    </submittedName>
</protein>
<dbReference type="GO" id="GO:0005886">
    <property type="term" value="C:plasma membrane"/>
    <property type="evidence" value="ECO:0007669"/>
    <property type="project" value="UniProtKB-SubCell"/>
</dbReference>
<evidence type="ECO:0000256" key="3">
    <source>
        <dbReference type="ARBA" id="ARBA00022475"/>
    </source>
</evidence>
<evidence type="ECO:0000256" key="1">
    <source>
        <dbReference type="ARBA" id="ARBA00004651"/>
    </source>
</evidence>
<feature type="transmembrane region" description="Helical" evidence="7">
    <location>
        <begin position="17"/>
        <end position="36"/>
    </location>
</feature>
<proteinExistence type="inferred from homology"/>
<keyword evidence="6 7" id="KW-0472">Membrane</keyword>
<dbReference type="GO" id="GO:0055085">
    <property type="term" value="P:transmembrane transport"/>
    <property type="evidence" value="ECO:0007669"/>
    <property type="project" value="InterPro"/>
</dbReference>
<gene>
    <name evidence="9" type="primary">aglF</name>
    <name evidence="9" type="ORF">SPIRO4BDMA_40447</name>
</gene>
<evidence type="ECO:0000256" key="7">
    <source>
        <dbReference type="RuleBase" id="RU363032"/>
    </source>
</evidence>
<evidence type="ECO:0000259" key="8">
    <source>
        <dbReference type="PROSITE" id="PS50928"/>
    </source>
</evidence>
<feature type="transmembrane region" description="Helical" evidence="7">
    <location>
        <begin position="306"/>
        <end position="328"/>
    </location>
</feature>
<accession>A0A3P3XNK9</accession>
<comment type="subcellular location">
    <subcellularLocation>
        <location evidence="1 7">Cell membrane</location>
        <topology evidence="1 7">Multi-pass membrane protein</topology>
    </subcellularLocation>
</comment>
<dbReference type="SUPFAM" id="SSF160964">
    <property type="entry name" value="MalF N-terminal region-like"/>
    <property type="match status" value="1"/>
</dbReference>
<comment type="similarity">
    <text evidence="7">Belongs to the binding-protein-dependent transport system permease family.</text>
</comment>
<keyword evidence="4 7" id="KW-0812">Transmembrane</keyword>
<dbReference type="InterPro" id="IPR050809">
    <property type="entry name" value="UgpAE/MalFG_permease"/>
</dbReference>
<dbReference type="InterPro" id="IPR000515">
    <property type="entry name" value="MetI-like"/>
</dbReference>
<feature type="transmembrane region" description="Helical" evidence="7">
    <location>
        <begin position="248"/>
        <end position="273"/>
    </location>
</feature>
<dbReference type="PROSITE" id="PS50928">
    <property type="entry name" value="ABC_TM1"/>
    <property type="match status" value="1"/>
</dbReference>
<keyword evidence="2 7" id="KW-0813">Transport</keyword>
<dbReference type="Gene3D" id="1.10.3720.10">
    <property type="entry name" value="MetI-like"/>
    <property type="match status" value="1"/>
</dbReference>
<name>A0A3P3XNK9_9SPIR</name>
<dbReference type="PANTHER" id="PTHR43227">
    <property type="entry name" value="BLL4140 PROTEIN"/>
    <property type="match status" value="1"/>
</dbReference>
<feature type="transmembrane region" description="Helical" evidence="7">
    <location>
        <begin position="205"/>
        <end position="227"/>
    </location>
</feature>
<sequence length="338" mass="37961">MAWGKYKARQKNMHTNYIMVAIAALAVIPIFLWAYLMITEQIATHTSRKTAGVLRPWFWILPAVSLLIIFLVYPVINTIVLSFMDARSEHFVGLRNYKYIFSDSGMLVVLRNNLLWLVFFTAACLVLGLLIAVLSDRVKYESVAKTCIFLPMAISFVAAGVIWRFMYEFRPAGTPQIGTVNAILTAIFPNFEPKAWLFNRSTNNAALIVVGIWMWTGFAMVILSAGLKGISEDILEAARIDGASEIAIFFKIILPLMMPTITVVATTLIINVLKVFDIVYVMTNGNLGTEVIANRMYKEMFNFRNYGRASAIATLLLVAIIPVMIMNLKRFNTEESNG</sequence>
<organism evidence="9">
    <name type="scientific">uncultured spirochete</name>
    <dbReference type="NCBI Taxonomy" id="156406"/>
    <lineage>
        <taxon>Bacteria</taxon>
        <taxon>Pseudomonadati</taxon>
        <taxon>Spirochaetota</taxon>
        <taxon>Spirochaetia</taxon>
        <taxon>Spirochaetales</taxon>
        <taxon>environmental samples</taxon>
    </lineage>
</organism>
<dbReference type="EMBL" id="FWDO01000004">
    <property type="protein sequence ID" value="SLM17878.1"/>
    <property type="molecule type" value="Genomic_DNA"/>
</dbReference>
<dbReference type="SUPFAM" id="SSF161098">
    <property type="entry name" value="MetI-like"/>
    <property type="match status" value="1"/>
</dbReference>
<dbReference type="InterPro" id="IPR035906">
    <property type="entry name" value="MetI-like_sf"/>
</dbReference>
<evidence type="ECO:0000256" key="6">
    <source>
        <dbReference type="ARBA" id="ARBA00023136"/>
    </source>
</evidence>
<feature type="transmembrane region" description="Helical" evidence="7">
    <location>
        <begin position="114"/>
        <end position="134"/>
    </location>
</feature>
<evidence type="ECO:0000256" key="4">
    <source>
        <dbReference type="ARBA" id="ARBA00022692"/>
    </source>
</evidence>